<keyword evidence="6" id="KW-0418">Kinase</keyword>
<dbReference type="SUPFAM" id="SSF52172">
    <property type="entry name" value="CheY-like"/>
    <property type="match status" value="1"/>
</dbReference>
<dbReference type="InterPro" id="IPR001633">
    <property type="entry name" value="EAL_dom"/>
</dbReference>
<dbReference type="PROSITE" id="PS50883">
    <property type="entry name" value="EAL"/>
    <property type="match status" value="1"/>
</dbReference>
<sequence length="739" mass="82293">MTAPIPSAAPRPGDAVPQPRPEVLLVDDDEVGLLTTAIALRERGFAITEATRGEQALEILREHKPDLVVLDAQMPGLDGFETCERIRAMPGFERLPIVMLTGLDDEASIKHAFDVHATDFYTKDKDRALNWSLLARRLEYVLRAARTTVELGRSREKLARAQQLARMGSFEWRQGVGLTLSREAFEVLRFDGPMPTLRHLLHRIPKAQRLASIRLLRDRVAQRRALDLDLTLDGGNLVVHVAGKVGEDEHKRFVGYDGFLQDITDRHRAQSQSRYHAAFDMLTELPNRREFIRRANLALDASRRHDLRHKVALLQIDLDRFKQINDTLGHQIGDDVLREVATRLRGCIRYHADIDDSALEAAGPRAHRDLETVGRVGGDEFVVLLPEVTDPADAERVAQRIVVALREPMRLAGGHERAVTGSVGVAIFPDDGETVQELHRNADLAMYEAKKERDSSMVYGPGLLKRPMLEAALPGAADRGELELHYQPQVDVASGRLVGVEALMRWRFDGRLVMPGDFIPLAEESGDIYEMSRWALREAAAQALQWQNEFGFDGTIAVNLPPKLFLRSELIDLIDQLTTEAGHRRLLSLEITETSLMRDVVGVGPALRRLHQLGVDVSIDDFGTGYSSLSHLSGLHCAELKIDRSFVAKLGIEPTAVHIVRTIIALARHLSLRVIAEGVETERQVELLHGLECTRMQGYHIGRPVPAAQFEHWFATMRLPGLPPGTGDLAPRAPAAGGH</sequence>
<evidence type="ECO:0000256" key="1">
    <source>
        <dbReference type="PROSITE-ProRule" id="PRU00169"/>
    </source>
</evidence>
<dbReference type="Gene3D" id="3.20.20.450">
    <property type="entry name" value="EAL domain"/>
    <property type="match status" value="1"/>
</dbReference>
<feature type="region of interest" description="Disordered" evidence="2">
    <location>
        <begin position="1"/>
        <end position="20"/>
    </location>
</feature>
<comment type="caution">
    <text evidence="6">The sequence shown here is derived from an EMBL/GenBank/DDBJ whole genome shotgun (WGS) entry which is preliminary data.</text>
</comment>
<dbReference type="InterPro" id="IPR029787">
    <property type="entry name" value="Nucleotide_cyclase"/>
</dbReference>
<dbReference type="Pfam" id="PF00072">
    <property type="entry name" value="Response_reg"/>
    <property type="match status" value="1"/>
</dbReference>
<dbReference type="EMBL" id="NRRU01000129">
    <property type="protein sequence ID" value="MBK1715529.1"/>
    <property type="molecule type" value="Genomic_DNA"/>
</dbReference>
<dbReference type="SMART" id="SM00448">
    <property type="entry name" value="REC"/>
    <property type="match status" value="1"/>
</dbReference>
<feature type="modified residue" description="4-aspartylphosphate" evidence="1">
    <location>
        <position position="71"/>
    </location>
</feature>
<dbReference type="InterPro" id="IPR011006">
    <property type="entry name" value="CheY-like_superfamily"/>
</dbReference>
<dbReference type="SMART" id="SM00267">
    <property type="entry name" value="GGDEF"/>
    <property type="match status" value="1"/>
</dbReference>
<reference evidence="6" key="2">
    <citation type="journal article" date="2020" name="Microorganisms">
        <title>Osmotic Adaptation and Compatible Solute Biosynthesis of Phototrophic Bacteria as Revealed from Genome Analyses.</title>
        <authorList>
            <person name="Imhoff J.F."/>
            <person name="Rahn T."/>
            <person name="Kunzel S."/>
            <person name="Keller A."/>
            <person name="Neulinger S.C."/>
        </authorList>
    </citation>
    <scope>NUCLEOTIDE SEQUENCE</scope>
    <source>
        <strain evidence="6">IM 151</strain>
    </source>
</reference>
<evidence type="ECO:0000256" key="2">
    <source>
        <dbReference type="SAM" id="MobiDB-lite"/>
    </source>
</evidence>
<accession>A0ABS1E0I1</accession>
<evidence type="ECO:0000259" key="4">
    <source>
        <dbReference type="PROSITE" id="PS50883"/>
    </source>
</evidence>
<dbReference type="NCBIfam" id="TIGR00254">
    <property type="entry name" value="GGDEF"/>
    <property type="match status" value="1"/>
</dbReference>
<feature type="domain" description="EAL" evidence="4">
    <location>
        <begin position="466"/>
        <end position="718"/>
    </location>
</feature>
<dbReference type="SUPFAM" id="SSF55073">
    <property type="entry name" value="Nucleotide cyclase"/>
    <property type="match status" value="1"/>
</dbReference>
<protein>
    <submittedName>
        <fullName evidence="6">Histidine kinase</fullName>
    </submittedName>
</protein>
<dbReference type="SMART" id="SM00052">
    <property type="entry name" value="EAL"/>
    <property type="match status" value="1"/>
</dbReference>
<dbReference type="PANTHER" id="PTHR44757">
    <property type="entry name" value="DIGUANYLATE CYCLASE DGCP"/>
    <property type="match status" value="1"/>
</dbReference>
<organism evidence="6 7">
    <name type="scientific">Rubrivivax gelatinosus</name>
    <name type="common">Rhodocyclus gelatinosus</name>
    <name type="synonym">Rhodopseudomonas gelatinosa</name>
    <dbReference type="NCBI Taxonomy" id="28068"/>
    <lineage>
        <taxon>Bacteria</taxon>
        <taxon>Pseudomonadati</taxon>
        <taxon>Pseudomonadota</taxon>
        <taxon>Betaproteobacteria</taxon>
        <taxon>Burkholderiales</taxon>
        <taxon>Sphaerotilaceae</taxon>
        <taxon>Rubrivivax</taxon>
    </lineage>
</organism>
<dbReference type="InterPro" id="IPR035919">
    <property type="entry name" value="EAL_sf"/>
</dbReference>
<dbReference type="InterPro" id="IPR052155">
    <property type="entry name" value="Biofilm_reg_signaling"/>
</dbReference>
<proteinExistence type="predicted"/>
<dbReference type="CDD" id="cd01949">
    <property type="entry name" value="GGDEF"/>
    <property type="match status" value="1"/>
</dbReference>
<dbReference type="Gene3D" id="3.40.50.2300">
    <property type="match status" value="1"/>
</dbReference>
<feature type="domain" description="GGDEF" evidence="5">
    <location>
        <begin position="309"/>
        <end position="461"/>
    </location>
</feature>
<dbReference type="Proteomes" id="UP001041814">
    <property type="component" value="Unassembled WGS sequence"/>
</dbReference>
<dbReference type="GO" id="GO:0016301">
    <property type="term" value="F:kinase activity"/>
    <property type="evidence" value="ECO:0007669"/>
    <property type="project" value="UniProtKB-KW"/>
</dbReference>
<dbReference type="RefSeq" id="WP_200380079.1">
    <property type="nucleotide sequence ID" value="NZ_NRRU01000129.1"/>
</dbReference>
<dbReference type="CDD" id="cd01948">
    <property type="entry name" value="EAL"/>
    <property type="match status" value="1"/>
</dbReference>
<evidence type="ECO:0000313" key="7">
    <source>
        <dbReference type="Proteomes" id="UP001041814"/>
    </source>
</evidence>
<evidence type="ECO:0000313" key="6">
    <source>
        <dbReference type="EMBL" id="MBK1715529.1"/>
    </source>
</evidence>
<dbReference type="InterPro" id="IPR001789">
    <property type="entry name" value="Sig_transdc_resp-reg_receiver"/>
</dbReference>
<dbReference type="PANTHER" id="PTHR44757:SF2">
    <property type="entry name" value="BIOFILM ARCHITECTURE MAINTENANCE PROTEIN MBAA"/>
    <property type="match status" value="1"/>
</dbReference>
<keyword evidence="7" id="KW-1185">Reference proteome</keyword>
<evidence type="ECO:0000259" key="3">
    <source>
        <dbReference type="PROSITE" id="PS50110"/>
    </source>
</evidence>
<reference evidence="6" key="1">
    <citation type="submission" date="2017-08" db="EMBL/GenBank/DDBJ databases">
        <authorList>
            <person name="Imhoff J.F."/>
            <person name="Rahn T."/>
            <person name="Kuenzel S."/>
            <person name="Neulinger S.C."/>
        </authorList>
    </citation>
    <scope>NUCLEOTIDE SEQUENCE</scope>
    <source>
        <strain evidence="6">IM 151</strain>
    </source>
</reference>
<feature type="domain" description="Response regulatory" evidence="3">
    <location>
        <begin position="22"/>
        <end position="138"/>
    </location>
</feature>
<dbReference type="Pfam" id="PF00563">
    <property type="entry name" value="EAL"/>
    <property type="match status" value="1"/>
</dbReference>
<keyword evidence="1" id="KW-0597">Phosphoprotein</keyword>
<dbReference type="Gene3D" id="3.30.70.270">
    <property type="match status" value="1"/>
</dbReference>
<name>A0ABS1E0I1_RUBGE</name>
<dbReference type="PROSITE" id="PS50887">
    <property type="entry name" value="GGDEF"/>
    <property type="match status" value="1"/>
</dbReference>
<dbReference type="InterPro" id="IPR000160">
    <property type="entry name" value="GGDEF_dom"/>
</dbReference>
<gene>
    <name evidence="6" type="ORF">CKO43_22505</name>
</gene>
<evidence type="ECO:0000259" key="5">
    <source>
        <dbReference type="PROSITE" id="PS50887"/>
    </source>
</evidence>
<dbReference type="PROSITE" id="PS50110">
    <property type="entry name" value="RESPONSE_REGULATORY"/>
    <property type="match status" value="1"/>
</dbReference>
<keyword evidence="6" id="KW-0808">Transferase</keyword>
<dbReference type="Pfam" id="PF00990">
    <property type="entry name" value="GGDEF"/>
    <property type="match status" value="2"/>
</dbReference>
<dbReference type="InterPro" id="IPR043128">
    <property type="entry name" value="Rev_trsase/Diguanyl_cyclase"/>
</dbReference>
<dbReference type="SUPFAM" id="SSF141868">
    <property type="entry name" value="EAL domain-like"/>
    <property type="match status" value="1"/>
</dbReference>